<evidence type="ECO:0000259" key="2">
    <source>
        <dbReference type="Pfam" id="PF13628"/>
    </source>
</evidence>
<dbReference type="Gene3D" id="1.20.1260.10">
    <property type="match status" value="1"/>
</dbReference>
<keyword evidence="1" id="KW-0732">Signal</keyword>
<dbReference type="PANTHER" id="PTHR38593">
    <property type="entry name" value="BLR2558 PROTEIN"/>
    <property type="match status" value="1"/>
</dbReference>
<proteinExistence type="predicted"/>
<reference evidence="3" key="1">
    <citation type="submission" date="2021-01" db="EMBL/GenBank/DDBJ databases">
        <title>Whole genome shotgun sequence of Virgisporangium aliadipatigenens NBRC 105644.</title>
        <authorList>
            <person name="Komaki H."/>
            <person name="Tamura T."/>
        </authorList>
    </citation>
    <scope>NUCLEOTIDE SEQUENCE</scope>
    <source>
        <strain evidence="3">NBRC 105644</strain>
    </source>
</reference>
<dbReference type="RefSeq" id="WP_203897334.1">
    <property type="nucleotide sequence ID" value="NZ_BOPF01000002.1"/>
</dbReference>
<dbReference type="PANTHER" id="PTHR38593:SF1">
    <property type="entry name" value="BLR2558 PROTEIN"/>
    <property type="match status" value="1"/>
</dbReference>
<dbReference type="EMBL" id="BOPF01000002">
    <property type="protein sequence ID" value="GIJ43788.1"/>
    <property type="molecule type" value="Genomic_DNA"/>
</dbReference>
<accession>A0A8J3YGH3</accession>
<protein>
    <recommendedName>
        <fullName evidence="2">DUF4142 domain-containing protein</fullName>
    </recommendedName>
</protein>
<evidence type="ECO:0000313" key="4">
    <source>
        <dbReference type="Proteomes" id="UP000619260"/>
    </source>
</evidence>
<dbReference type="Proteomes" id="UP000619260">
    <property type="component" value="Unassembled WGS sequence"/>
</dbReference>
<dbReference type="Pfam" id="PF13628">
    <property type="entry name" value="DUF4142"/>
    <property type="match status" value="1"/>
</dbReference>
<gene>
    <name evidence="3" type="ORF">Val02_06740</name>
</gene>
<organism evidence="3 4">
    <name type="scientific">Virgisporangium aliadipatigenens</name>
    <dbReference type="NCBI Taxonomy" id="741659"/>
    <lineage>
        <taxon>Bacteria</taxon>
        <taxon>Bacillati</taxon>
        <taxon>Actinomycetota</taxon>
        <taxon>Actinomycetes</taxon>
        <taxon>Micromonosporales</taxon>
        <taxon>Micromonosporaceae</taxon>
        <taxon>Virgisporangium</taxon>
    </lineage>
</organism>
<feature type="signal peptide" evidence="1">
    <location>
        <begin position="1"/>
        <end position="25"/>
    </location>
</feature>
<name>A0A8J3YGH3_9ACTN</name>
<keyword evidence="4" id="KW-1185">Reference proteome</keyword>
<feature type="domain" description="DUF4142" evidence="2">
    <location>
        <begin position="43"/>
        <end position="176"/>
    </location>
</feature>
<evidence type="ECO:0000313" key="3">
    <source>
        <dbReference type="EMBL" id="GIJ43788.1"/>
    </source>
</evidence>
<sequence>MRIGSRAVGAVTTALALAITTPAHAAPGDEPAPDEPAAACLEDVKYLYRAHRGNLAEQAAAEAAFAGTDNERIHEIARMLDEDHTAFDRKVTALAEAHDVTLPPRPNQRQRDDLAAVVALRGRQFDRGWLELQTAAHEQTLDHIGRVREGGCAPDVHAAAEQAEPVVSAHLEAVEEASRSVR</sequence>
<dbReference type="InterPro" id="IPR012347">
    <property type="entry name" value="Ferritin-like"/>
</dbReference>
<evidence type="ECO:0000256" key="1">
    <source>
        <dbReference type="SAM" id="SignalP"/>
    </source>
</evidence>
<feature type="chain" id="PRO_5035224757" description="DUF4142 domain-containing protein" evidence="1">
    <location>
        <begin position="26"/>
        <end position="182"/>
    </location>
</feature>
<dbReference type="InterPro" id="IPR025419">
    <property type="entry name" value="DUF4142"/>
</dbReference>
<dbReference type="AlphaFoldDB" id="A0A8J3YGH3"/>
<comment type="caution">
    <text evidence="3">The sequence shown here is derived from an EMBL/GenBank/DDBJ whole genome shotgun (WGS) entry which is preliminary data.</text>
</comment>